<name>A0A1B8Q235_MORLA</name>
<evidence type="ECO:0000313" key="2">
    <source>
        <dbReference type="EMBL" id="OBX62858.1"/>
    </source>
</evidence>
<dbReference type="PANTHER" id="PTHR36173">
    <property type="entry name" value="RIBONUCLEASE VAPC16-RELATED"/>
    <property type="match status" value="1"/>
</dbReference>
<protein>
    <recommendedName>
        <fullName evidence="1">PIN domain-containing protein</fullName>
    </recommendedName>
</protein>
<dbReference type="RefSeq" id="WP_065255023.1">
    <property type="nucleotide sequence ID" value="NZ_JARDJM010000007.1"/>
</dbReference>
<comment type="caution">
    <text evidence="2">The sequence shown here is derived from an EMBL/GenBank/DDBJ whole genome shotgun (WGS) entry which is preliminary data.</text>
</comment>
<reference evidence="2 3" key="1">
    <citation type="submission" date="2016-06" db="EMBL/GenBank/DDBJ databases">
        <title>Draft genome of Moraxella lacunata CCUG 57757A.</title>
        <authorList>
            <person name="Salva-Serra F."/>
            <person name="Engstrom-Jakobsson H."/>
            <person name="Thorell K."/>
            <person name="Gonzales-Siles L."/>
            <person name="Karlsson R."/>
            <person name="Boulund F."/>
            <person name="Engstrand L."/>
            <person name="Kristiansson E."/>
            <person name="Moore E."/>
        </authorList>
    </citation>
    <scope>NUCLEOTIDE SEQUENCE [LARGE SCALE GENOMIC DNA]</scope>
    <source>
        <strain evidence="2 3">CCUG 57757A</strain>
    </source>
</reference>
<dbReference type="SUPFAM" id="SSF88723">
    <property type="entry name" value="PIN domain-like"/>
    <property type="match status" value="1"/>
</dbReference>
<dbReference type="InterPro" id="IPR052919">
    <property type="entry name" value="TA_system_RNase"/>
</dbReference>
<gene>
    <name evidence="2" type="ORF">A9309_06830</name>
</gene>
<dbReference type="CDD" id="cd09872">
    <property type="entry name" value="PIN_Sll0205-like"/>
    <property type="match status" value="1"/>
</dbReference>
<dbReference type="Proteomes" id="UP000092607">
    <property type="component" value="Unassembled WGS sequence"/>
</dbReference>
<dbReference type="InterPro" id="IPR029060">
    <property type="entry name" value="PIN-like_dom_sf"/>
</dbReference>
<dbReference type="AlphaFoldDB" id="A0A1B8Q235"/>
<sequence length="129" mass="14939">MRGYLLDTQAIIWLLSEPDKLSNKAKQIIQNPNNPLYYSLLSMNEIAIKASIGKLIIDDNWQDIFEKLLVQKNIVKLDMTWDTIKILQNLPFYHKDPFDRMLISHAIANDLAFISSDGHCASYDLMVVW</sequence>
<dbReference type="Pfam" id="PF01850">
    <property type="entry name" value="PIN"/>
    <property type="match status" value="1"/>
</dbReference>
<evidence type="ECO:0000259" key="1">
    <source>
        <dbReference type="Pfam" id="PF01850"/>
    </source>
</evidence>
<accession>A0A1B8Q235</accession>
<feature type="domain" description="PIN" evidence="1">
    <location>
        <begin position="4"/>
        <end position="119"/>
    </location>
</feature>
<dbReference type="Gene3D" id="3.40.50.1010">
    <property type="entry name" value="5'-nuclease"/>
    <property type="match status" value="1"/>
</dbReference>
<evidence type="ECO:0000313" key="3">
    <source>
        <dbReference type="Proteomes" id="UP000092607"/>
    </source>
</evidence>
<dbReference type="PANTHER" id="PTHR36173:SF2">
    <property type="entry name" value="RIBONUCLEASE VAPC16"/>
    <property type="match status" value="1"/>
</dbReference>
<dbReference type="EMBL" id="LZMS01000058">
    <property type="protein sequence ID" value="OBX62858.1"/>
    <property type="molecule type" value="Genomic_DNA"/>
</dbReference>
<organism evidence="2 3">
    <name type="scientific">Moraxella lacunata</name>
    <dbReference type="NCBI Taxonomy" id="477"/>
    <lineage>
        <taxon>Bacteria</taxon>
        <taxon>Pseudomonadati</taxon>
        <taxon>Pseudomonadota</taxon>
        <taxon>Gammaproteobacteria</taxon>
        <taxon>Moraxellales</taxon>
        <taxon>Moraxellaceae</taxon>
        <taxon>Moraxella</taxon>
    </lineage>
</organism>
<dbReference type="InterPro" id="IPR002716">
    <property type="entry name" value="PIN_dom"/>
</dbReference>
<dbReference type="InterPro" id="IPR041705">
    <property type="entry name" value="PIN_Sll0205"/>
</dbReference>
<proteinExistence type="predicted"/>